<dbReference type="Gene3D" id="3.30.1340.30">
    <property type="match status" value="2"/>
</dbReference>
<gene>
    <name evidence="2" type="ORF">GCM10025881_37450</name>
</gene>
<evidence type="ECO:0000259" key="1">
    <source>
        <dbReference type="PROSITE" id="PS50914"/>
    </source>
</evidence>
<evidence type="ECO:0000313" key="3">
    <source>
        <dbReference type="Proteomes" id="UP001157034"/>
    </source>
</evidence>
<proteinExistence type="predicted"/>
<dbReference type="EMBL" id="BSVB01000001">
    <property type="protein sequence ID" value="GMA96921.1"/>
    <property type="molecule type" value="Genomic_DNA"/>
</dbReference>
<dbReference type="PANTHER" id="PTHR34606">
    <property type="entry name" value="BON DOMAIN-CONTAINING PROTEIN"/>
    <property type="match status" value="1"/>
</dbReference>
<feature type="domain" description="BON" evidence="1">
    <location>
        <begin position="5"/>
        <end position="73"/>
    </location>
</feature>
<dbReference type="InterPro" id="IPR007055">
    <property type="entry name" value="BON_dom"/>
</dbReference>
<feature type="domain" description="BON" evidence="1">
    <location>
        <begin position="81"/>
        <end position="148"/>
    </location>
</feature>
<dbReference type="RefSeq" id="WP_284255399.1">
    <property type="nucleotide sequence ID" value="NZ_BAAAQO010000004.1"/>
</dbReference>
<dbReference type="Pfam" id="PF04972">
    <property type="entry name" value="BON"/>
    <property type="match status" value="2"/>
</dbReference>
<dbReference type="InterPro" id="IPR051686">
    <property type="entry name" value="Lipoprotein_DolP"/>
</dbReference>
<dbReference type="PANTHER" id="PTHR34606:SF15">
    <property type="entry name" value="BON DOMAIN-CONTAINING PROTEIN"/>
    <property type="match status" value="1"/>
</dbReference>
<keyword evidence="3" id="KW-1185">Reference proteome</keyword>
<accession>A0ABQ6KFF1</accession>
<dbReference type="Proteomes" id="UP001157034">
    <property type="component" value="Unassembled WGS sequence"/>
</dbReference>
<evidence type="ECO:0000313" key="2">
    <source>
        <dbReference type="EMBL" id="GMA96921.1"/>
    </source>
</evidence>
<protein>
    <recommendedName>
        <fullName evidence="1">BON domain-containing protein</fullName>
    </recommendedName>
</protein>
<organism evidence="2 3">
    <name type="scientific">Pseudolysinimonas kribbensis</name>
    <dbReference type="NCBI Taxonomy" id="433641"/>
    <lineage>
        <taxon>Bacteria</taxon>
        <taxon>Bacillati</taxon>
        <taxon>Actinomycetota</taxon>
        <taxon>Actinomycetes</taxon>
        <taxon>Micrococcales</taxon>
        <taxon>Microbacteriaceae</taxon>
        <taxon>Pseudolysinimonas</taxon>
    </lineage>
</organism>
<dbReference type="PROSITE" id="PS50914">
    <property type="entry name" value="BON"/>
    <property type="match status" value="2"/>
</dbReference>
<comment type="caution">
    <text evidence="2">The sequence shown here is derived from an EMBL/GenBank/DDBJ whole genome shotgun (WGS) entry which is preliminary data.</text>
</comment>
<reference evidence="3" key="1">
    <citation type="journal article" date="2019" name="Int. J. Syst. Evol. Microbiol.">
        <title>The Global Catalogue of Microorganisms (GCM) 10K type strain sequencing project: providing services to taxonomists for standard genome sequencing and annotation.</title>
        <authorList>
            <consortium name="The Broad Institute Genomics Platform"/>
            <consortium name="The Broad Institute Genome Sequencing Center for Infectious Disease"/>
            <person name="Wu L."/>
            <person name="Ma J."/>
        </authorList>
    </citation>
    <scope>NUCLEOTIDE SEQUENCE [LARGE SCALE GENOMIC DNA]</scope>
    <source>
        <strain evidence="3">NBRC 108894</strain>
    </source>
</reference>
<sequence length="149" mass="16662">MTIRDDQLLRSRLRDAFDADPALDAFQLAVDVHDGIARLHGVVGSYAEKLEAFSIARRMADVRDVVNDLHVRPYGADWRVTDRQITDHVRERIGLALVETGEVNFSVDHHVVTLSGLVPTVEERALVRHVVETVPGVDFVDNDIEVGSR</sequence>
<name>A0ABQ6KFF1_9MICO</name>